<keyword evidence="2" id="KW-1003">Cell membrane</keyword>
<feature type="transmembrane region" description="Helical" evidence="7">
    <location>
        <begin position="399"/>
        <end position="418"/>
    </location>
</feature>
<evidence type="ECO:0000313" key="9">
    <source>
        <dbReference type="EMBL" id="MTV48274.1"/>
    </source>
</evidence>
<dbReference type="AlphaFoldDB" id="A0A6I3SHD3"/>
<feature type="transmembrane region" description="Helical" evidence="7">
    <location>
        <begin position="438"/>
        <end position="458"/>
    </location>
</feature>
<name>A0A6I3SHD3_HELMO</name>
<protein>
    <submittedName>
        <fullName evidence="9">4Fe-4S binding protein</fullName>
    </submittedName>
</protein>
<dbReference type="GO" id="GO:0051536">
    <property type="term" value="F:iron-sulfur cluster binding"/>
    <property type="evidence" value="ECO:0007669"/>
    <property type="project" value="UniProtKB-KW"/>
</dbReference>
<dbReference type="OrthoDB" id="9771372at2"/>
<keyword evidence="7" id="KW-1133">Transmembrane helix</keyword>
<evidence type="ECO:0000313" key="10">
    <source>
        <dbReference type="Proteomes" id="UP000430670"/>
    </source>
</evidence>
<evidence type="ECO:0000256" key="4">
    <source>
        <dbReference type="ARBA" id="ARBA00023004"/>
    </source>
</evidence>
<evidence type="ECO:0000256" key="2">
    <source>
        <dbReference type="ARBA" id="ARBA00022475"/>
    </source>
</evidence>
<dbReference type="PANTHER" id="PTHR30224">
    <property type="entry name" value="ELECTRON TRANSPORT PROTEIN"/>
    <property type="match status" value="1"/>
</dbReference>
<dbReference type="Pfam" id="PF00037">
    <property type="entry name" value="Fer4"/>
    <property type="match status" value="1"/>
</dbReference>
<feature type="transmembrane region" description="Helical" evidence="7">
    <location>
        <begin position="118"/>
        <end position="140"/>
    </location>
</feature>
<evidence type="ECO:0000256" key="5">
    <source>
        <dbReference type="ARBA" id="ARBA00023014"/>
    </source>
</evidence>
<dbReference type="SUPFAM" id="SSF54862">
    <property type="entry name" value="4Fe-4S ferredoxins"/>
    <property type="match status" value="1"/>
</dbReference>
<evidence type="ECO:0000256" key="6">
    <source>
        <dbReference type="ARBA" id="ARBA00023136"/>
    </source>
</evidence>
<keyword evidence="7" id="KW-0812">Transmembrane</keyword>
<feature type="transmembrane region" description="Helical" evidence="7">
    <location>
        <begin position="268"/>
        <end position="289"/>
    </location>
</feature>
<dbReference type="GO" id="GO:0005886">
    <property type="term" value="C:plasma membrane"/>
    <property type="evidence" value="ECO:0007669"/>
    <property type="project" value="UniProtKB-SubCell"/>
</dbReference>
<keyword evidence="3" id="KW-0479">Metal-binding</keyword>
<feature type="transmembrane region" description="Helical" evidence="7">
    <location>
        <begin position="33"/>
        <end position="52"/>
    </location>
</feature>
<dbReference type="PROSITE" id="PS00198">
    <property type="entry name" value="4FE4S_FER_1"/>
    <property type="match status" value="1"/>
</dbReference>
<feature type="transmembrane region" description="Helical" evidence="7">
    <location>
        <begin position="342"/>
        <end position="360"/>
    </location>
</feature>
<feature type="transmembrane region" description="Helical" evidence="7">
    <location>
        <begin position="72"/>
        <end position="97"/>
    </location>
</feature>
<feature type="domain" description="4Fe-4S ferredoxin-type" evidence="8">
    <location>
        <begin position="222"/>
        <end position="251"/>
    </location>
</feature>
<dbReference type="InterPro" id="IPR017900">
    <property type="entry name" value="4Fe4S_Fe_S_CS"/>
</dbReference>
<dbReference type="Proteomes" id="UP000430670">
    <property type="component" value="Unassembled WGS sequence"/>
</dbReference>
<proteinExistence type="predicted"/>
<keyword evidence="4" id="KW-0408">Iron</keyword>
<feature type="transmembrane region" description="Helical" evidence="7">
    <location>
        <begin position="146"/>
        <end position="164"/>
    </location>
</feature>
<accession>A0A6I3SHD3</accession>
<evidence type="ECO:0000259" key="8">
    <source>
        <dbReference type="PROSITE" id="PS51379"/>
    </source>
</evidence>
<keyword evidence="10" id="KW-1185">Reference proteome</keyword>
<sequence>MMNSTNKVNHDDNRQPYNLLKNRWIKGIFQSSLYPRVFHWITVTVFALIIYVTLFGSTNASKNFGTAATWVLWWPLIPLFFFLFGRFWCAICPFSWLSDTVQKYFGANRPVPQFLKKYGLWIIDAFFLLITWSDHIWGVIESPRGSAYLLLIIVALVIFAGAFWERRTFCRYICFIGGLSGNYSRAGILELRATPDICRNCTSKSCYNGSDKAPGCPMFEFPRTMEDNTKCNLCGYCIKNCPNDSIRVTPRVPTKELWFIRKPKMEEAFLAVVVMGIVLIQNLTMLSIWPRILEFTQNLLGTTNYPVVFTTIFLVAMAIPFFALWLTSAFSRVGTSDKTMRNLTLFGYAIIPLDLAAHMAHNLFHLLSEGKALWYTFLNVFTTVSTPASLAFVDNGTIYILQILLLLVGFIGSGYTAFRIARNHYKEQGKMFSTLLPHLIFLGLILIINIYAFSLPMAHRV</sequence>
<dbReference type="InterPro" id="IPR017896">
    <property type="entry name" value="4Fe4S_Fe-S-bd"/>
</dbReference>
<gene>
    <name evidence="9" type="ORF">GJ688_04655</name>
</gene>
<dbReference type="PANTHER" id="PTHR30224:SF4">
    <property type="entry name" value="ELECTRON TRANSPORT PROTEIN YCCM-RELATED"/>
    <property type="match status" value="1"/>
</dbReference>
<keyword evidence="6 7" id="KW-0472">Membrane</keyword>
<evidence type="ECO:0000256" key="1">
    <source>
        <dbReference type="ARBA" id="ARBA00004236"/>
    </source>
</evidence>
<dbReference type="PROSITE" id="PS51379">
    <property type="entry name" value="4FE4S_FER_2"/>
    <property type="match status" value="1"/>
</dbReference>
<feature type="transmembrane region" description="Helical" evidence="7">
    <location>
        <begin position="309"/>
        <end position="330"/>
    </location>
</feature>
<keyword evidence="5" id="KW-0411">Iron-sulfur</keyword>
<comment type="subcellular location">
    <subcellularLocation>
        <location evidence="1">Cell membrane</location>
    </subcellularLocation>
</comment>
<evidence type="ECO:0000256" key="7">
    <source>
        <dbReference type="SAM" id="Phobius"/>
    </source>
</evidence>
<dbReference type="InterPro" id="IPR052378">
    <property type="entry name" value="NosR_regulator"/>
</dbReference>
<dbReference type="Pfam" id="PF12801">
    <property type="entry name" value="Fer4_5"/>
    <property type="match status" value="2"/>
</dbReference>
<reference evidence="9 10" key="1">
    <citation type="submission" date="2019-11" db="EMBL/GenBank/DDBJ databases">
        <title>Whole-genome sequence of a the green, strictly anaerobic photosynthetic bacterium Heliobacillus mobilis DSM 6151.</title>
        <authorList>
            <person name="Kyndt J.A."/>
            <person name="Meyer T.E."/>
        </authorList>
    </citation>
    <scope>NUCLEOTIDE SEQUENCE [LARGE SCALE GENOMIC DNA]</scope>
    <source>
        <strain evidence="9 10">DSM 6151</strain>
    </source>
</reference>
<organism evidence="9 10">
    <name type="scientific">Heliobacterium mobile</name>
    <name type="common">Heliobacillus mobilis</name>
    <dbReference type="NCBI Taxonomy" id="28064"/>
    <lineage>
        <taxon>Bacteria</taxon>
        <taxon>Bacillati</taxon>
        <taxon>Bacillota</taxon>
        <taxon>Clostridia</taxon>
        <taxon>Eubacteriales</taxon>
        <taxon>Heliobacteriaceae</taxon>
        <taxon>Heliobacterium</taxon>
    </lineage>
</organism>
<evidence type="ECO:0000256" key="3">
    <source>
        <dbReference type="ARBA" id="ARBA00022723"/>
    </source>
</evidence>
<comment type="caution">
    <text evidence="9">The sequence shown here is derived from an EMBL/GenBank/DDBJ whole genome shotgun (WGS) entry which is preliminary data.</text>
</comment>
<dbReference type="GO" id="GO:0046872">
    <property type="term" value="F:metal ion binding"/>
    <property type="evidence" value="ECO:0007669"/>
    <property type="project" value="UniProtKB-KW"/>
</dbReference>
<feature type="transmembrane region" description="Helical" evidence="7">
    <location>
        <begin position="372"/>
        <end position="392"/>
    </location>
</feature>
<dbReference type="EMBL" id="WNKU01000003">
    <property type="protein sequence ID" value="MTV48274.1"/>
    <property type="molecule type" value="Genomic_DNA"/>
</dbReference>